<organism evidence="7 8">
    <name type="scientific">Paramuricea clavata</name>
    <name type="common">Red gorgonian</name>
    <name type="synonym">Violescent sea-whip</name>
    <dbReference type="NCBI Taxonomy" id="317549"/>
    <lineage>
        <taxon>Eukaryota</taxon>
        <taxon>Metazoa</taxon>
        <taxon>Cnidaria</taxon>
        <taxon>Anthozoa</taxon>
        <taxon>Octocorallia</taxon>
        <taxon>Malacalcyonacea</taxon>
        <taxon>Plexauridae</taxon>
        <taxon>Paramuricea</taxon>
    </lineage>
</organism>
<keyword evidence="4" id="KW-0238">DNA-binding</keyword>
<dbReference type="AlphaFoldDB" id="A0A6S7G6M9"/>
<dbReference type="PANTHER" id="PTHR31165">
    <property type="entry name" value="PROTEIN G1-LIKE2"/>
    <property type="match status" value="1"/>
</dbReference>
<evidence type="ECO:0000256" key="3">
    <source>
        <dbReference type="ARBA" id="ARBA00023015"/>
    </source>
</evidence>
<dbReference type="Proteomes" id="UP001152795">
    <property type="component" value="Unassembled WGS sequence"/>
</dbReference>
<evidence type="ECO:0000256" key="4">
    <source>
        <dbReference type="ARBA" id="ARBA00023125"/>
    </source>
</evidence>
<reference evidence="7" key="1">
    <citation type="submission" date="2020-04" db="EMBL/GenBank/DDBJ databases">
        <authorList>
            <person name="Alioto T."/>
            <person name="Alioto T."/>
            <person name="Gomez Garrido J."/>
        </authorList>
    </citation>
    <scope>NUCLEOTIDE SEQUENCE</scope>
    <source>
        <strain evidence="7">A484AB</strain>
    </source>
</reference>
<sequence>MPLCVVPRIWLPAVACPNCSYPNDHAFRFCQQCGYAHRCGLTAQPETLLHVDLPSVDARITQLFDRESVYDRQKSRLSDLLLQFLRSLPVPKDLMSATPLDLVCFLVWKDKTGTTQVHSMSCPHQGLKGSFSCECTFRLAAGTVDSLIGNLRTIFKANDCVGDWEGGFGLGNPAASLLVSKYLKCVKEEQAAAGVVPQQAIPLFVDKLARLADHMDSRLVACQDDPLQTYILARDQAFFKTLFFLEDRLGDLAHVRTNEILCFPNDDGLLFNHTWGKTLRGGNLYLFGIRRCSNTRICPVAIEGYISTSRVMQIDLSQGCLFRLTTAQGTITDLSVSSEAMNCRLKTYLREAGLDEREMAHSYLGPFWICVGRCYESCWVGTRPHSVLLYAIGEGSLHDSTSALMAAAVDDPEPVTALTKLYQDLNAVKDFVLAFPSL</sequence>
<evidence type="ECO:0000256" key="5">
    <source>
        <dbReference type="ARBA" id="ARBA00023163"/>
    </source>
</evidence>
<evidence type="ECO:0000256" key="2">
    <source>
        <dbReference type="ARBA" id="ARBA00010308"/>
    </source>
</evidence>
<proteinExistence type="inferred from homology"/>
<evidence type="ECO:0000313" key="7">
    <source>
        <dbReference type="EMBL" id="CAB3984669.1"/>
    </source>
</evidence>
<dbReference type="GO" id="GO:0003677">
    <property type="term" value="F:DNA binding"/>
    <property type="evidence" value="ECO:0007669"/>
    <property type="project" value="UniProtKB-KW"/>
</dbReference>
<dbReference type="InterPro" id="IPR011010">
    <property type="entry name" value="DNA_brk_join_enz"/>
</dbReference>
<dbReference type="SUPFAM" id="SSF56349">
    <property type="entry name" value="DNA breaking-rejoining enzymes"/>
    <property type="match status" value="1"/>
</dbReference>
<dbReference type="EMBL" id="CACRXK020000770">
    <property type="protein sequence ID" value="CAB3984669.1"/>
    <property type="molecule type" value="Genomic_DNA"/>
</dbReference>
<dbReference type="Pfam" id="PF04852">
    <property type="entry name" value="ALOG_dom"/>
    <property type="match status" value="1"/>
</dbReference>
<keyword evidence="6" id="KW-0539">Nucleus</keyword>
<keyword evidence="5" id="KW-0804">Transcription</keyword>
<evidence type="ECO:0000256" key="6">
    <source>
        <dbReference type="ARBA" id="ARBA00023242"/>
    </source>
</evidence>
<name>A0A6S7G6M9_PARCT</name>
<comment type="caution">
    <text evidence="7">The sequence shown here is derived from an EMBL/GenBank/DDBJ whole genome shotgun (WGS) entry which is preliminary data.</text>
</comment>
<evidence type="ECO:0000256" key="1">
    <source>
        <dbReference type="ARBA" id="ARBA00004123"/>
    </source>
</evidence>
<dbReference type="GO" id="GO:0009299">
    <property type="term" value="P:mRNA transcription"/>
    <property type="evidence" value="ECO:0007669"/>
    <property type="project" value="TreeGrafter"/>
</dbReference>
<evidence type="ECO:0000313" key="8">
    <source>
        <dbReference type="Proteomes" id="UP001152795"/>
    </source>
</evidence>
<dbReference type="GO" id="GO:0005634">
    <property type="term" value="C:nucleus"/>
    <property type="evidence" value="ECO:0007669"/>
    <property type="project" value="UniProtKB-SubCell"/>
</dbReference>
<keyword evidence="8" id="KW-1185">Reference proteome</keyword>
<dbReference type="PROSITE" id="PS51697">
    <property type="entry name" value="ALOG"/>
    <property type="match status" value="1"/>
</dbReference>
<protein>
    <submittedName>
        <fullName evidence="7">LIGHT-DEPENDENT SHORT HYPOCOTYLS 6</fullName>
    </submittedName>
</protein>
<keyword evidence="3" id="KW-0805">Transcription regulation</keyword>
<comment type="subcellular location">
    <subcellularLocation>
        <location evidence="1">Nucleus</location>
    </subcellularLocation>
</comment>
<comment type="similarity">
    <text evidence="2">Belongs to the plant homeotic and developmental regulators ALOG protein family.</text>
</comment>
<dbReference type="InterPro" id="IPR040222">
    <property type="entry name" value="ALOG"/>
</dbReference>
<dbReference type="InterPro" id="IPR006936">
    <property type="entry name" value="ALOG_dom"/>
</dbReference>
<gene>
    <name evidence="7" type="ORF">PACLA_8A042954</name>
</gene>
<dbReference type="PANTHER" id="PTHR31165:SF2">
    <property type="entry name" value="ALOG DOMAIN-CONTAINING PROTEIN"/>
    <property type="match status" value="1"/>
</dbReference>
<accession>A0A6S7G6M9</accession>
<dbReference type="OrthoDB" id="1101852at2759"/>